<evidence type="ECO:0000256" key="2">
    <source>
        <dbReference type="ARBA" id="ARBA00022833"/>
    </source>
</evidence>
<dbReference type="EMBL" id="CARXXK010000001">
    <property type="protein sequence ID" value="CAI6348334.1"/>
    <property type="molecule type" value="Genomic_DNA"/>
</dbReference>
<protein>
    <recommendedName>
        <fullName evidence="4">RING-type domain-containing protein</fullName>
    </recommendedName>
</protein>
<keyword evidence="2" id="KW-0862">Zinc</keyword>
<gene>
    <name evidence="5" type="ORF">MEUPH1_LOCUS5024</name>
</gene>
<evidence type="ECO:0000256" key="1">
    <source>
        <dbReference type="ARBA" id="ARBA00022771"/>
    </source>
</evidence>
<dbReference type="PROSITE" id="PS50089">
    <property type="entry name" value="ZF_RING_2"/>
    <property type="match status" value="1"/>
</dbReference>
<keyword evidence="1 3" id="KW-0863">Zinc-finger</keyword>
<dbReference type="Gene3D" id="3.30.40.10">
    <property type="entry name" value="Zinc/RING finger domain, C3HC4 (zinc finger)"/>
    <property type="match status" value="1"/>
</dbReference>
<accession>A0AAV0VXM8</accession>
<keyword evidence="1 3" id="KW-0479">Metal-binding</keyword>
<proteinExistence type="predicted"/>
<name>A0AAV0VXM8_9HEMI</name>
<evidence type="ECO:0000259" key="4">
    <source>
        <dbReference type="PROSITE" id="PS50089"/>
    </source>
</evidence>
<dbReference type="Proteomes" id="UP001160148">
    <property type="component" value="Unassembled WGS sequence"/>
</dbReference>
<dbReference type="InterPro" id="IPR013083">
    <property type="entry name" value="Znf_RING/FYVE/PHD"/>
</dbReference>
<dbReference type="SUPFAM" id="SSF57850">
    <property type="entry name" value="RING/U-box"/>
    <property type="match status" value="1"/>
</dbReference>
<comment type="caution">
    <text evidence="5">The sequence shown here is derived from an EMBL/GenBank/DDBJ whole genome shotgun (WGS) entry which is preliminary data.</text>
</comment>
<evidence type="ECO:0000313" key="5">
    <source>
        <dbReference type="EMBL" id="CAI6348334.1"/>
    </source>
</evidence>
<dbReference type="GO" id="GO:0008270">
    <property type="term" value="F:zinc ion binding"/>
    <property type="evidence" value="ECO:0007669"/>
    <property type="project" value="UniProtKB-KW"/>
</dbReference>
<reference evidence="5 6" key="1">
    <citation type="submission" date="2023-01" db="EMBL/GenBank/DDBJ databases">
        <authorList>
            <person name="Whitehead M."/>
        </authorList>
    </citation>
    <scope>NUCLEOTIDE SEQUENCE [LARGE SCALE GENOMIC DNA]</scope>
</reference>
<feature type="domain" description="RING-type" evidence="4">
    <location>
        <begin position="203"/>
        <end position="249"/>
    </location>
</feature>
<evidence type="ECO:0000313" key="6">
    <source>
        <dbReference type="Proteomes" id="UP001160148"/>
    </source>
</evidence>
<keyword evidence="6" id="KW-1185">Reference proteome</keyword>
<organism evidence="5 6">
    <name type="scientific">Macrosiphum euphorbiae</name>
    <name type="common">potato aphid</name>
    <dbReference type="NCBI Taxonomy" id="13131"/>
    <lineage>
        <taxon>Eukaryota</taxon>
        <taxon>Metazoa</taxon>
        <taxon>Ecdysozoa</taxon>
        <taxon>Arthropoda</taxon>
        <taxon>Hexapoda</taxon>
        <taxon>Insecta</taxon>
        <taxon>Pterygota</taxon>
        <taxon>Neoptera</taxon>
        <taxon>Paraneoptera</taxon>
        <taxon>Hemiptera</taxon>
        <taxon>Sternorrhyncha</taxon>
        <taxon>Aphidomorpha</taxon>
        <taxon>Aphidoidea</taxon>
        <taxon>Aphididae</taxon>
        <taxon>Macrosiphini</taxon>
        <taxon>Macrosiphum</taxon>
    </lineage>
</organism>
<evidence type="ECO:0000256" key="3">
    <source>
        <dbReference type="PROSITE-ProRule" id="PRU00175"/>
    </source>
</evidence>
<dbReference type="Pfam" id="PF13920">
    <property type="entry name" value="zf-C3HC4_3"/>
    <property type="match status" value="1"/>
</dbReference>
<dbReference type="InterPro" id="IPR001841">
    <property type="entry name" value="Znf_RING"/>
</dbReference>
<dbReference type="AlphaFoldDB" id="A0AAV0VXM8"/>
<sequence length="259" mass="30198">MALPLLPVDKKMFENSLPVESCRIFQRYFQYYKSTWLQGPNADILSVNSVIWRTNNVLEVSHQHLRMHMGNMHQPEPWVFLNHQRNLDLASRLLAEGRYTVSEFLACTKHVTPNFGVVRPMRIAQPLPLPEIQPVVENRQPVNAREFILERWPIVDGEINILHLIHGLDNEEEEENIPHPVLPDNTYISLEDLTIEPNISESCYICHYSMPTVIAIPCRHQGLCAPCHQTYIRMPPYRTIPYYRCPLCRGEITTYFIIV</sequence>